<evidence type="ECO:0000313" key="3">
    <source>
        <dbReference type="EMBL" id="RNA35658.1"/>
    </source>
</evidence>
<feature type="compositionally biased region" description="Basic residues" evidence="1">
    <location>
        <begin position="261"/>
        <end position="297"/>
    </location>
</feature>
<dbReference type="GO" id="GO:0003723">
    <property type="term" value="F:RNA binding"/>
    <property type="evidence" value="ECO:0007669"/>
    <property type="project" value="InterPro"/>
</dbReference>
<accession>A0A3M7SJF3</accession>
<feature type="domain" description="SURP motif" evidence="2">
    <location>
        <begin position="159"/>
        <end position="199"/>
    </location>
</feature>
<feature type="region of interest" description="Disordered" evidence="1">
    <location>
        <begin position="212"/>
        <end position="304"/>
    </location>
</feature>
<reference evidence="3 4" key="1">
    <citation type="journal article" date="2018" name="Sci. Rep.">
        <title>Genomic signatures of local adaptation to the degree of environmental predictability in rotifers.</title>
        <authorList>
            <person name="Franch-Gras L."/>
            <person name="Hahn C."/>
            <person name="Garcia-Roger E.M."/>
            <person name="Carmona M.J."/>
            <person name="Serra M."/>
            <person name="Gomez A."/>
        </authorList>
    </citation>
    <scope>NUCLEOTIDE SEQUENCE [LARGE SCALE GENOMIC DNA]</scope>
    <source>
        <strain evidence="3">HYR1</strain>
    </source>
</reference>
<dbReference type="Pfam" id="PF01805">
    <property type="entry name" value="Surp"/>
    <property type="match status" value="2"/>
</dbReference>
<feature type="region of interest" description="Disordered" evidence="1">
    <location>
        <begin position="115"/>
        <end position="155"/>
    </location>
</feature>
<evidence type="ECO:0000256" key="1">
    <source>
        <dbReference type="SAM" id="MobiDB-lite"/>
    </source>
</evidence>
<dbReference type="InterPro" id="IPR035967">
    <property type="entry name" value="SWAP/Surp_sf"/>
</dbReference>
<dbReference type="STRING" id="10195.A0A3M7SJF3"/>
<dbReference type="Gene3D" id="1.10.10.790">
    <property type="entry name" value="Surp module"/>
    <property type="match status" value="2"/>
</dbReference>
<dbReference type="SMART" id="SM00648">
    <property type="entry name" value="SWAP"/>
    <property type="match status" value="2"/>
</dbReference>
<organism evidence="3 4">
    <name type="scientific">Brachionus plicatilis</name>
    <name type="common">Marine rotifer</name>
    <name type="synonym">Brachionus muelleri</name>
    <dbReference type="NCBI Taxonomy" id="10195"/>
    <lineage>
        <taxon>Eukaryota</taxon>
        <taxon>Metazoa</taxon>
        <taxon>Spiralia</taxon>
        <taxon>Gnathifera</taxon>
        <taxon>Rotifera</taxon>
        <taxon>Eurotatoria</taxon>
        <taxon>Monogononta</taxon>
        <taxon>Pseudotrocha</taxon>
        <taxon>Ploima</taxon>
        <taxon>Brachionidae</taxon>
        <taxon>Brachionus</taxon>
    </lineage>
</organism>
<feature type="domain" description="SURP motif" evidence="2">
    <location>
        <begin position="16"/>
        <end position="58"/>
    </location>
</feature>
<sequence>MTTYYLYPETVKSNQLIVKTANFVAKQGLQAEILLKTKQSGNSQFNFLLHGDQLHPYYKHVIALIQDNKIDPVFYLQQEAENKPNPEPMLESETESDEDNYLHPLLSNVLNRTPSVNSMTKDQQPLENVQDENPNPSETIGAEKDQEVMEEPSGNQKIMIDKLVEYVFRNGPEFEENLRKKNDSRFDFLNSDHKFYRYYKFKIETMLKKKNEEDEIKNNKRSHKSHRKDRKKSEDATSESDDSDLSASDNSENGRENEKKHEKKRPKERKKHKRHKSRHEKSSSRKRHESSRKKNKKRIEFIYE</sequence>
<comment type="caution">
    <text evidence="3">The sequence shown here is derived from an EMBL/GenBank/DDBJ whole genome shotgun (WGS) entry which is preliminary data.</text>
</comment>
<dbReference type="PROSITE" id="PS50128">
    <property type="entry name" value="SURP"/>
    <property type="match status" value="2"/>
</dbReference>
<gene>
    <name evidence="3" type="ORF">BpHYR1_004665</name>
</gene>
<feature type="compositionally biased region" description="Basic residues" evidence="1">
    <location>
        <begin position="219"/>
        <end position="230"/>
    </location>
</feature>
<dbReference type="SUPFAM" id="SSF109905">
    <property type="entry name" value="Surp module (SWAP domain)"/>
    <property type="match status" value="2"/>
</dbReference>
<dbReference type="PANTHER" id="PTHR13161">
    <property type="entry name" value="SPLICING FACTOR SUPPRESSOR OF WHITE APRICOT"/>
    <property type="match status" value="1"/>
</dbReference>
<dbReference type="PANTHER" id="PTHR13161:SF15">
    <property type="entry name" value="SPLICING FACTOR, SUPPRESSOR OF WHITE-APRICOT HOMOLOG"/>
    <property type="match status" value="1"/>
</dbReference>
<dbReference type="EMBL" id="REGN01001305">
    <property type="protein sequence ID" value="RNA35658.1"/>
    <property type="molecule type" value="Genomic_DNA"/>
</dbReference>
<evidence type="ECO:0000259" key="2">
    <source>
        <dbReference type="PROSITE" id="PS50128"/>
    </source>
</evidence>
<feature type="compositionally biased region" description="Polar residues" evidence="1">
    <location>
        <begin position="115"/>
        <end position="138"/>
    </location>
</feature>
<dbReference type="InterPro" id="IPR000061">
    <property type="entry name" value="Surp"/>
</dbReference>
<dbReference type="AlphaFoldDB" id="A0A3M7SJF3"/>
<dbReference type="Proteomes" id="UP000276133">
    <property type="component" value="Unassembled WGS sequence"/>
</dbReference>
<name>A0A3M7SJF3_BRAPC</name>
<proteinExistence type="predicted"/>
<dbReference type="InterPro" id="IPR040397">
    <property type="entry name" value="SWAP"/>
</dbReference>
<dbReference type="GO" id="GO:0000395">
    <property type="term" value="P:mRNA 5'-splice site recognition"/>
    <property type="evidence" value="ECO:0007669"/>
    <property type="project" value="TreeGrafter"/>
</dbReference>
<dbReference type="OrthoDB" id="5836667at2759"/>
<evidence type="ECO:0000313" key="4">
    <source>
        <dbReference type="Proteomes" id="UP000276133"/>
    </source>
</evidence>
<keyword evidence="4" id="KW-1185">Reference proteome</keyword>
<protein>
    <submittedName>
        <fullName evidence="3">RNA-binding 26</fullName>
    </submittedName>
</protein>